<feature type="domain" description="Uracil-DNA glycosylase-like" evidence="1">
    <location>
        <begin position="34"/>
        <end position="190"/>
    </location>
</feature>
<dbReference type="SUPFAM" id="SSF52141">
    <property type="entry name" value="Uracil-DNA glycosylase-like"/>
    <property type="match status" value="1"/>
</dbReference>
<dbReference type="KEGG" id="poz:I0K15_11265"/>
<name>A0A7S9LNQ9_9RHOB</name>
<dbReference type="InterPro" id="IPR005122">
    <property type="entry name" value="Uracil-DNA_glycosylase-like"/>
</dbReference>
<dbReference type="CDD" id="cd10033">
    <property type="entry name" value="UDG_like"/>
    <property type="match status" value="1"/>
</dbReference>
<dbReference type="InterPro" id="IPR047124">
    <property type="entry name" value="HI_0220.2"/>
</dbReference>
<sequence>MPSDLRPVESALVECRHCAPHFAKTATGHAPRPIVHLHHAARIVIASQAPGARAHASGVPFRDPSGVRLRDWMGLDQQTFFAPGVVAVVPMGFCFPGQDAEGNDLRPPAICAEMWQERVLAALPAVRLTLVIGAVAQRQRLGRRGPMTETVRNWRDHAPGVVPLPHPSWRNTPWLKRNPWFDAELLPALRQRVAEVLAD</sequence>
<evidence type="ECO:0000313" key="2">
    <source>
        <dbReference type="EMBL" id="QPH52404.1"/>
    </source>
</evidence>
<gene>
    <name evidence="2" type="ORF">I0K15_11265</name>
</gene>
<evidence type="ECO:0000259" key="1">
    <source>
        <dbReference type="SMART" id="SM00986"/>
    </source>
</evidence>
<evidence type="ECO:0000313" key="3">
    <source>
        <dbReference type="Proteomes" id="UP000594800"/>
    </source>
</evidence>
<dbReference type="Gene3D" id="3.40.470.10">
    <property type="entry name" value="Uracil-DNA glycosylase-like domain"/>
    <property type="match status" value="1"/>
</dbReference>
<protein>
    <submittedName>
        <fullName evidence="2">Uracil-DNA glycosylase family protein</fullName>
    </submittedName>
</protein>
<dbReference type="Proteomes" id="UP000594800">
    <property type="component" value="Chromosome"/>
</dbReference>
<dbReference type="PANTHER" id="PTHR42160">
    <property type="entry name" value="URACIL-DNA GLYCOSYLASE SUPERFAMILY PROTEIN"/>
    <property type="match status" value="1"/>
</dbReference>
<reference evidence="2 3" key="1">
    <citation type="submission" date="2020-11" db="EMBL/GenBank/DDBJ databases">
        <title>Description of Pontivivens ytuae sp. nov. isolated from deep sea sediment of Mariana Trench.</title>
        <authorList>
            <person name="Wang Z."/>
            <person name="Sun Q.-L."/>
            <person name="Xu X.-D."/>
            <person name="Tang Y.-Z."/>
            <person name="Zhang J."/>
        </authorList>
    </citation>
    <scope>NUCLEOTIDE SEQUENCE [LARGE SCALE GENOMIC DNA]</scope>
    <source>
        <strain evidence="2 3">MT2928</strain>
    </source>
</reference>
<dbReference type="PANTHER" id="PTHR42160:SF1">
    <property type="entry name" value="URACIL-DNA GLYCOSYLASE SUPERFAMILY PROTEIN"/>
    <property type="match status" value="1"/>
</dbReference>
<dbReference type="Pfam" id="PF03167">
    <property type="entry name" value="UDG"/>
    <property type="match status" value="1"/>
</dbReference>
<organism evidence="2 3">
    <name type="scientific">Pontivivens ytuae</name>
    <dbReference type="NCBI Taxonomy" id="2789856"/>
    <lineage>
        <taxon>Bacteria</taxon>
        <taxon>Pseudomonadati</taxon>
        <taxon>Pseudomonadota</taxon>
        <taxon>Alphaproteobacteria</taxon>
        <taxon>Rhodobacterales</taxon>
        <taxon>Paracoccaceae</taxon>
        <taxon>Pontivivens</taxon>
    </lineage>
</organism>
<accession>A0A7S9LNQ9</accession>
<dbReference type="SMART" id="SM00986">
    <property type="entry name" value="UDG"/>
    <property type="match status" value="1"/>
</dbReference>
<dbReference type="InterPro" id="IPR036895">
    <property type="entry name" value="Uracil-DNA_glycosylase-like_sf"/>
</dbReference>
<proteinExistence type="predicted"/>
<dbReference type="RefSeq" id="WP_196101618.1">
    <property type="nucleotide sequence ID" value="NZ_CP064942.1"/>
</dbReference>
<dbReference type="EMBL" id="CP064942">
    <property type="protein sequence ID" value="QPH52404.1"/>
    <property type="molecule type" value="Genomic_DNA"/>
</dbReference>
<keyword evidence="3" id="KW-1185">Reference proteome</keyword>
<dbReference type="SMART" id="SM00987">
    <property type="entry name" value="UreE_C"/>
    <property type="match status" value="1"/>
</dbReference>
<dbReference type="AlphaFoldDB" id="A0A7S9LNQ9"/>